<dbReference type="GO" id="GO:0005694">
    <property type="term" value="C:chromosome"/>
    <property type="evidence" value="ECO:0007669"/>
    <property type="project" value="InterPro"/>
</dbReference>
<dbReference type="AlphaFoldDB" id="T0HYX4"/>
<sequence length="808" mass="89484">MARAAKCASPGGDADDFSVRFAAGLAARRSFNPRFRFSVALLFRFSMTDFRDPFDAIKDHPFDDALSERYLVYALSTITARSLPDLRDGLKPVHRRLLWAMRLLRMEPAGAPPNVLAANPARNTTSYKKCARVVGDVIGKYHPHGDTSVYDAMVRLAQDFSLRTPLVDGQGNFGNIDGDNAAAMRYTEARLTQAAADLMAGLDEGTVDFRPTYNGEDEEPEVFPGLFPNLLANGASGIAVGMATSIPPHNVSELIDAASLLIDNPDAEHADLMQIVRGPDFPTGGVLVDSPSIISEAYATGRGSFRTRARWHKEDGGRGTWVAVVTQIPFQVQKSKLIEQIAALINDKKLPILADVRDESDAEIRIVIEPRARTVDPDVLMDSLFRLTDLENRFPLNLNVLDATRTPRVLGLKPVLIEWLKHQIDVLVRRARHRLDKIAARVELLDGYIIAYLNLDRVIEIIRTEDEPKAVMMEEFQLTDRQAEAILNMRLRSLRKLEEMELRREHAELLKEREELTKLVESPTRQRTRLKKDLAELRKRYSPDTDSGKRRTLVEEAAPAREIPLEAMIEREPITVILSERGWIRAMSGHRDLASADTLKFKEGDGPMIAFHAQTTDKLLLATSAGRIFTLGADKLPGGRGFGDPVRSLVDMDDQGQIVTLLPARAGGELLLASSDGRGFVAAMADVIAETRKGKQVVNVRTGARLSVVKPIPPEADSIAVVGENRKLLVFSLIEMPRMARGQGVQMQRYRDGGLSDAVAFRLADGLSWAMGGDSGRTRTESDMTPWRVARGAAGRMPPVGFPRDNRF</sequence>
<dbReference type="Gene3D" id="3.90.199.10">
    <property type="entry name" value="Topoisomerase II, domain 5"/>
    <property type="match status" value="1"/>
</dbReference>
<comment type="similarity">
    <text evidence="7">Belongs to the type II topoisomerase GyrA/ParC subunit family. ParC type 1 subfamily.</text>
</comment>
<dbReference type="GO" id="GO:0005737">
    <property type="term" value="C:cytoplasm"/>
    <property type="evidence" value="ECO:0007669"/>
    <property type="project" value="TreeGrafter"/>
</dbReference>
<dbReference type="GO" id="GO:0007059">
    <property type="term" value="P:chromosome segregation"/>
    <property type="evidence" value="ECO:0007669"/>
    <property type="project" value="UniProtKB-UniRule"/>
</dbReference>
<dbReference type="PROSITE" id="PS52040">
    <property type="entry name" value="TOPO_IIA"/>
    <property type="match status" value="1"/>
</dbReference>
<keyword evidence="5 7" id="KW-0472">Membrane</keyword>
<dbReference type="GO" id="GO:0019897">
    <property type="term" value="C:extrinsic component of plasma membrane"/>
    <property type="evidence" value="ECO:0007669"/>
    <property type="project" value="UniProtKB-UniRule"/>
</dbReference>
<keyword evidence="11" id="KW-1185">Reference proteome</keyword>
<dbReference type="Gene3D" id="2.120.10.90">
    <property type="entry name" value="DNA gyrase/topoisomerase IV, subunit A, C-terminal"/>
    <property type="match status" value="1"/>
</dbReference>
<feature type="active site" description="O-(5'-phospho-DNA)-tyrosine intermediate" evidence="7 8">
    <location>
        <position position="186"/>
    </location>
</feature>
<feature type="domain" description="Topo IIA-type catalytic" evidence="9">
    <location>
        <begin position="83"/>
        <end position="568"/>
    </location>
</feature>
<evidence type="ECO:0000256" key="1">
    <source>
        <dbReference type="ARBA" id="ARBA00000185"/>
    </source>
</evidence>
<evidence type="ECO:0000256" key="3">
    <source>
        <dbReference type="ARBA" id="ARBA00023029"/>
    </source>
</evidence>
<comment type="subunit">
    <text evidence="7">Heterotetramer composed of ParC and ParE.</text>
</comment>
<keyword evidence="2 7" id="KW-1003">Cell membrane</keyword>
<reference evidence="10 11" key="1">
    <citation type="journal article" date="2013" name="Genome Announc.">
        <title>Draft Genome Sequence of Sphingobium quisquiliarum Strain P25T, a Novel Hexachlorocyclohexane (HCH)-Degrading Bacterium Isolated from an HCH Dumpsite.</title>
        <authorList>
            <person name="Kumar Singh A."/>
            <person name="Sangwan N."/>
            <person name="Sharma A."/>
            <person name="Gupta V."/>
            <person name="Khurana J.P."/>
            <person name="Lal R."/>
        </authorList>
    </citation>
    <scope>NUCLEOTIDE SEQUENCE [LARGE SCALE GENOMIC DNA]</scope>
    <source>
        <strain evidence="10 11">P25</strain>
    </source>
</reference>
<dbReference type="SUPFAM" id="SSF101904">
    <property type="entry name" value="GyrA/ParC C-terminal domain-like"/>
    <property type="match status" value="1"/>
</dbReference>
<dbReference type="PANTHER" id="PTHR43493">
    <property type="entry name" value="DNA GYRASE/TOPOISOMERASE SUBUNIT A"/>
    <property type="match status" value="1"/>
</dbReference>
<name>T0HYX4_9SPHN</name>
<evidence type="ECO:0000256" key="8">
    <source>
        <dbReference type="PROSITE-ProRule" id="PRU01384"/>
    </source>
</evidence>
<dbReference type="InterPro" id="IPR013757">
    <property type="entry name" value="Topo_IIA_A_a_sf"/>
</dbReference>
<dbReference type="SUPFAM" id="SSF56719">
    <property type="entry name" value="Type II DNA topoisomerase"/>
    <property type="match status" value="1"/>
</dbReference>
<evidence type="ECO:0000256" key="5">
    <source>
        <dbReference type="ARBA" id="ARBA00023136"/>
    </source>
</evidence>
<evidence type="ECO:0000256" key="2">
    <source>
        <dbReference type="ARBA" id="ARBA00022475"/>
    </source>
</evidence>
<evidence type="ECO:0000256" key="6">
    <source>
        <dbReference type="ARBA" id="ARBA00023235"/>
    </source>
</evidence>
<feature type="site" description="Interaction with DNA" evidence="7">
    <location>
        <position position="142"/>
    </location>
</feature>
<accession>T0HYX4</accession>
<dbReference type="FunFam" id="1.10.268.10:FF:000001">
    <property type="entry name" value="DNA gyrase subunit A"/>
    <property type="match status" value="1"/>
</dbReference>
<dbReference type="HAMAP" id="MF_00936">
    <property type="entry name" value="ParC_type1"/>
    <property type="match status" value="1"/>
</dbReference>
<dbReference type="EC" id="5.6.2.2" evidence="7"/>
<dbReference type="Gene3D" id="1.10.268.10">
    <property type="entry name" value="Topoisomerase, domain 3"/>
    <property type="match status" value="1"/>
</dbReference>
<dbReference type="Proteomes" id="UP000015525">
    <property type="component" value="Unassembled WGS sequence"/>
</dbReference>
<dbReference type="GO" id="GO:0003677">
    <property type="term" value="F:DNA binding"/>
    <property type="evidence" value="ECO:0007669"/>
    <property type="project" value="UniProtKB-UniRule"/>
</dbReference>
<dbReference type="PATRIC" id="fig|1329909.3.peg.3118"/>
<evidence type="ECO:0000256" key="7">
    <source>
        <dbReference type="HAMAP-Rule" id="MF_00936"/>
    </source>
</evidence>
<dbReference type="InterPro" id="IPR002205">
    <property type="entry name" value="Topo_IIA_dom_A"/>
</dbReference>
<dbReference type="GO" id="GO:0005524">
    <property type="term" value="F:ATP binding"/>
    <property type="evidence" value="ECO:0007669"/>
    <property type="project" value="InterPro"/>
</dbReference>
<feature type="site" description="Interaction with DNA" evidence="7">
    <location>
        <position position="91"/>
    </location>
</feature>
<protein>
    <recommendedName>
        <fullName evidence="7">DNA topoisomerase 4 subunit A</fullName>
        <ecNumber evidence="7">5.6.2.2</ecNumber>
    </recommendedName>
    <alternativeName>
        <fullName evidence="7">Topoisomerase IV subunit A</fullName>
    </alternativeName>
</protein>
<dbReference type="NCBIfam" id="NF004044">
    <property type="entry name" value="PRK05561.1"/>
    <property type="match status" value="1"/>
</dbReference>
<keyword evidence="3 7" id="KW-0799">Topoisomerase</keyword>
<dbReference type="InterPro" id="IPR013760">
    <property type="entry name" value="Topo_IIA-like_dom_sf"/>
</dbReference>
<dbReference type="Gene3D" id="3.30.1360.40">
    <property type="match status" value="1"/>
</dbReference>
<dbReference type="EMBL" id="ATHO01000144">
    <property type="protein sequence ID" value="EQB02714.1"/>
    <property type="molecule type" value="Genomic_DNA"/>
</dbReference>
<feature type="site" description="Interaction with DNA" evidence="7">
    <location>
        <position position="144"/>
    </location>
</feature>
<dbReference type="SMART" id="SM00434">
    <property type="entry name" value="TOP4c"/>
    <property type="match status" value="1"/>
</dbReference>
<proteinExistence type="inferred from homology"/>
<dbReference type="PANTHER" id="PTHR43493:SF1">
    <property type="entry name" value="DNA TOPOISOMERASE 4 SUBUNIT A"/>
    <property type="match status" value="1"/>
</dbReference>
<dbReference type="GO" id="GO:0006265">
    <property type="term" value="P:DNA topological change"/>
    <property type="evidence" value="ECO:0007669"/>
    <property type="project" value="UniProtKB-UniRule"/>
</dbReference>
<dbReference type="InterPro" id="IPR035516">
    <property type="entry name" value="Gyrase/topoIV_suA_C"/>
</dbReference>
<feature type="site" description="Transition state stabilizer" evidence="7">
    <location>
        <position position="185"/>
    </location>
</feature>
<dbReference type="GO" id="GO:0009330">
    <property type="term" value="C:DNA topoisomerase type II (double strand cut, ATP-hydrolyzing) complex"/>
    <property type="evidence" value="ECO:0007669"/>
    <property type="project" value="TreeGrafter"/>
</dbReference>
<keyword evidence="6 7" id="KW-0413">Isomerase</keyword>
<dbReference type="GO" id="GO:0003918">
    <property type="term" value="F:DNA topoisomerase type II (double strand cut, ATP-hydrolyzing) activity"/>
    <property type="evidence" value="ECO:0007669"/>
    <property type="project" value="UniProtKB-UniRule"/>
</dbReference>
<keyword evidence="4 7" id="KW-0238">DNA-binding</keyword>
<evidence type="ECO:0000313" key="10">
    <source>
        <dbReference type="EMBL" id="EQB02714.1"/>
    </source>
</evidence>
<organism evidence="10 11">
    <name type="scientific">Sphingobium quisquiliarum P25</name>
    <dbReference type="NCBI Taxonomy" id="1329909"/>
    <lineage>
        <taxon>Bacteria</taxon>
        <taxon>Pseudomonadati</taxon>
        <taxon>Pseudomonadota</taxon>
        <taxon>Alphaproteobacteria</taxon>
        <taxon>Sphingomonadales</taxon>
        <taxon>Sphingomonadaceae</taxon>
        <taxon>Sphingobium</taxon>
    </lineage>
</organism>
<comment type="subcellular location">
    <subcellularLocation>
        <location evidence="7">Cell membrane</location>
        <topology evidence="7">Peripheral membrane protein</topology>
    </subcellularLocation>
</comment>
<evidence type="ECO:0000256" key="4">
    <source>
        <dbReference type="ARBA" id="ARBA00023125"/>
    </source>
</evidence>
<dbReference type="InterPro" id="IPR005742">
    <property type="entry name" value="TopoIV_A_Gneg"/>
</dbReference>
<evidence type="ECO:0000259" key="9">
    <source>
        <dbReference type="PROSITE" id="PS52040"/>
    </source>
</evidence>
<gene>
    <name evidence="7" type="primary">parC</name>
    <name evidence="10" type="ORF">L288_16200</name>
</gene>
<comment type="function">
    <text evidence="7">Topoisomerase IV is essential for chromosome segregation. It relaxes supercoiled DNA. Performs the decatenation events required during the replication of a circular DNA molecule.</text>
</comment>
<dbReference type="CDD" id="cd00187">
    <property type="entry name" value="TOP4c"/>
    <property type="match status" value="1"/>
</dbReference>
<evidence type="ECO:0000313" key="11">
    <source>
        <dbReference type="Proteomes" id="UP000015525"/>
    </source>
</evidence>
<dbReference type="InterPro" id="IPR050220">
    <property type="entry name" value="Type_II_DNA_Topoisomerases"/>
</dbReference>
<dbReference type="InterPro" id="IPR013758">
    <property type="entry name" value="Topo_IIA_A/C_ab"/>
</dbReference>
<comment type="caution">
    <text evidence="10">The sequence shown here is derived from an EMBL/GenBank/DDBJ whole genome shotgun (WGS) entry which is preliminary data.</text>
</comment>
<dbReference type="Pfam" id="PF00521">
    <property type="entry name" value="DNA_topoisoIV"/>
    <property type="match status" value="1"/>
</dbReference>
<dbReference type="NCBIfam" id="TIGR01062">
    <property type="entry name" value="parC_Gneg"/>
    <property type="match status" value="1"/>
</dbReference>
<comment type="catalytic activity">
    <reaction evidence="1 7 8">
        <text>ATP-dependent breakage, passage and rejoining of double-stranded DNA.</text>
        <dbReference type="EC" id="5.6.2.2"/>
    </reaction>
</comment>